<evidence type="ECO:0000313" key="4">
    <source>
        <dbReference type="EMBL" id="TNV72662.1"/>
    </source>
</evidence>
<dbReference type="GO" id="GO:0016616">
    <property type="term" value="F:oxidoreductase activity, acting on the CH-OH group of donors, NAD or NADP as acceptor"/>
    <property type="evidence" value="ECO:0007669"/>
    <property type="project" value="TreeGrafter"/>
</dbReference>
<dbReference type="InterPro" id="IPR036291">
    <property type="entry name" value="NAD(P)-bd_dom_sf"/>
</dbReference>
<evidence type="ECO:0000259" key="3">
    <source>
        <dbReference type="Pfam" id="PF01370"/>
    </source>
</evidence>
<comment type="similarity">
    <text evidence="2">Belongs to the NAD(P)-dependent epimerase/dehydratase family. Dihydroflavonol-4-reductase subfamily.</text>
</comment>
<dbReference type="EMBL" id="RRYP01021434">
    <property type="protein sequence ID" value="TNV72662.1"/>
    <property type="molecule type" value="Genomic_DNA"/>
</dbReference>
<sequence>MLRNDSQPIKRVLITGATGYLGNHLVKSFIEDGTFKIRATTTNLIDHIKMEGLNALIGEKRDQLKKNGMLEVIKLDLLNTSEVEAAVRGCDIVVHSATPTPLGVIKDAAQQEQLMSNILLAMKNILKAVRNQGVKRLVLTSSTTCVIDKVKHKGTKSLVNEDDWADETVAENIYTKVKVLQEKMAWEDYRRGGFELAVICPGNMVGPSLKRDNYASAYGIKTILDWSKIPGFGFPQVFGQFVDVRDAAKAHLLAAKNPSANGKRFLIVSEGLWTVEIASFLFDEFGEYYKIKNRKLRFPFVIPLLAPISSRVASLKTRLGPRITCDTTASKEILGLQYRPIRQAVTEMFYCMVEVGYVQNRLPPHMRDNRPKL</sequence>
<proteinExistence type="inferred from homology"/>
<comment type="caution">
    <text evidence="4">The sequence shown here is derived from an EMBL/GenBank/DDBJ whole genome shotgun (WGS) entry which is preliminary data.</text>
</comment>
<gene>
    <name evidence="4" type="ORF">FGO68_gene4840</name>
</gene>
<dbReference type="AlphaFoldDB" id="A0A8J8SVR2"/>
<organism evidence="4 5">
    <name type="scientific">Halteria grandinella</name>
    <dbReference type="NCBI Taxonomy" id="5974"/>
    <lineage>
        <taxon>Eukaryota</taxon>
        <taxon>Sar</taxon>
        <taxon>Alveolata</taxon>
        <taxon>Ciliophora</taxon>
        <taxon>Intramacronucleata</taxon>
        <taxon>Spirotrichea</taxon>
        <taxon>Stichotrichia</taxon>
        <taxon>Sporadotrichida</taxon>
        <taxon>Halteriidae</taxon>
        <taxon>Halteria</taxon>
    </lineage>
</organism>
<evidence type="ECO:0000313" key="5">
    <source>
        <dbReference type="Proteomes" id="UP000785679"/>
    </source>
</evidence>
<dbReference type="InterPro" id="IPR001509">
    <property type="entry name" value="Epimerase_deHydtase"/>
</dbReference>
<name>A0A8J8SVR2_HALGN</name>
<evidence type="ECO:0000256" key="2">
    <source>
        <dbReference type="ARBA" id="ARBA00023445"/>
    </source>
</evidence>
<dbReference type="PANTHER" id="PTHR10366">
    <property type="entry name" value="NAD DEPENDENT EPIMERASE/DEHYDRATASE"/>
    <property type="match status" value="1"/>
</dbReference>
<dbReference type="OrthoDB" id="331544at2759"/>
<keyword evidence="5" id="KW-1185">Reference proteome</keyword>
<dbReference type="InterPro" id="IPR050425">
    <property type="entry name" value="NAD(P)_dehydrat-like"/>
</dbReference>
<keyword evidence="1" id="KW-0560">Oxidoreductase</keyword>
<feature type="domain" description="NAD-dependent epimerase/dehydratase" evidence="3">
    <location>
        <begin position="12"/>
        <end position="262"/>
    </location>
</feature>
<dbReference type="PANTHER" id="PTHR10366:SF564">
    <property type="entry name" value="STEROL-4-ALPHA-CARBOXYLATE 3-DEHYDROGENASE, DECARBOXYLATING"/>
    <property type="match status" value="1"/>
</dbReference>
<accession>A0A8J8SVR2</accession>
<reference evidence="4" key="1">
    <citation type="submission" date="2019-06" db="EMBL/GenBank/DDBJ databases">
        <authorList>
            <person name="Zheng W."/>
        </authorList>
    </citation>
    <scope>NUCLEOTIDE SEQUENCE</scope>
    <source>
        <strain evidence="4">QDHG01</strain>
    </source>
</reference>
<dbReference type="Gene3D" id="3.40.50.720">
    <property type="entry name" value="NAD(P)-binding Rossmann-like Domain"/>
    <property type="match status" value="1"/>
</dbReference>
<protein>
    <recommendedName>
        <fullName evidence="3">NAD-dependent epimerase/dehydratase domain-containing protein</fullName>
    </recommendedName>
</protein>
<dbReference type="Proteomes" id="UP000785679">
    <property type="component" value="Unassembled WGS sequence"/>
</dbReference>
<dbReference type="SUPFAM" id="SSF51735">
    <property type="entry name" value="NAD(P)-binding Rossmann-fold domains"/>
    <property type="match status" value="1"/>
</dbReference>
<evidence type="ECO:0000256" key="1">
    <source>
        <dbReference type="ARBA" id="ARBA00023002"/>
    </source>
</evidence>
<dbReference type="Pfam" id="PF01370">
    <property type="entry name" value="Epimerase"/>
    <property type="match status" value="1"/>
</dbReference>